<keyword evidence="2" id="KW-0143">Chaperone</keyword>
<dbReference type="PANTHER" id="PTHR12970:SF1">
    <property type="entry name" value="PROTEASOME ASSEMBLY CHAPERONE 2"/>
    <property type="match status" value="1"/>
</dbReference>
<reference evidence="4 5" key="1">
    <citation type="journal article" date="2007" name="Proc. Natl. Acad. Sci. U.S.A.">
        <title>The tiny eukaryote Ostreococcus provides genomic insights into the paradox of plankton speciation.</title>
        <authorList>
            <person name="Palenik B."/>
            <person name="Grimwood J."/>
            <person name="Aerts A."/>
            <person name="Rouze P."/>
            <person name="Salamov A."/>
            <person name="Putnam N."/>
            <person name="Dupont C."/>
            <person name="Jorgensen R."/>
            <person name="Derelle E."/>
            <person name="Rombauts S."/>
            <person name="Zhou K."/>
            <person name="Otillar R."/>
            <person name="Merchant S.S."/>
            <person name="Podell S."/>
            <person name="Gaasterland T."/>
            <person name="Napoli C."/>
            <person name="Gendler K."/>
            <person name="Manuell A."/>
            <person name="Tai V."/>
            <person name="Vallon O."/>
            <person name="Piganeau G."/>
            <person name="Jancek S."/>
            <person name="Heijde M."/>
            <person name="Jabbari K."/>
            <person name="Bowler C."/>
            <person name="Lohr M."/>
            <person name="Robbens S."/>
            <person name="Werner G."/>
            <person name="Dubchak I."/>
            <person name="Pazour G.J."/>
            <person name="Ren Q."/>
            <person name="Paulsen I."/>
            <person name="Delwiche C."/>
            <person name="Schmutz J."/>
            <person name="Rokhsar D."/>
            <person name="Van de Peer Y."/>
            <person name="Moreau H."/>
            <person name="Grigoriev I.V."/>
        </authorList>
    </citation>
    <scope>NUCLEOTIDE SEQUENCE [LARGE SCALE GENOMIC DNA]</scope>
    <source>
        <strain evidence="4 5">CCE9901</strain>
    </source>
</reference>
<name>A4RZG1_OSTLU</name>
<dbReference type="GO" id="GO:0043248">
    <property type="term" value="P:proteasome assembly"/>
    <property type="evidence" value="ECO:0007669"/>
    <property type="project" value="TreeGrafter"/>
</dbReference>
<proteinExistence type="inferred from homology"/>
<evidence type="ECO:0000256" key="1">
    <source>
        <dbReference type="ARBA" id="ARBA00019186"/>
    </source>
</evidence>
<dbReference type="eggNOG" id="KOG3112">
    <property type="taxonomic scope" value="Eukaryota"/>
</dbReference>
<dbReference type="KEGG" id="olu:OSTLU_92948"/>
<evidence type="ECO:0000313" key="4">
    <source>
        <dbReference type="EMBL" id="ABO96620.1"/>
    </source>
</evidence>
<dbReference type="AlphaFoldDB" id="A4RZG1"/>
<comment type="similarity">
    <text evidence="3">Belongs to the PSMG2 family.</text>
</comment>
<dbReference type="InterPro" id="IPR016562">
    <property type="entry name" value="Proteasome_assmbl_chp_2_euk"/>
</dbReference>
<dbReference type="Gramene" id="ABO96620">
    <property type="protein sequence ID" value="ABO96620"/>
    <property type="gene ID" value="OSTLU_92948"/>
</dbReference>
<organism evidence="4 5">
    <name type="scientific">Ostreococcus lucimarinus (strain CCE9901)</name>
    <dbReference type="NCBI Taxonomy" id="436017"/>
    <lineage>
        <taxon>Eukaryota</taxon>
        <taxon>Viridiplantae</taxon>
        <taxon>Chlorophyta</taxon>
        <taxon>Mamiellophyceae</taxon>
        <taxon>Mamiellales</taxon>
        <taxon>Bathycoccaceae</taxon>
        <taxon>Ostreococcus</taxon>
    </lineage>
</organism>
<dbReference type="Proteomes" id="UP000001568">
    <property type="component" value="Chromosome 6"/>
</dbReference>
<dbReference type="Pfam" id="PF09754">
    <property type="entry name" value="PAC2"/>
    <property type="match status" value="1"/>
</dbReference>
<dbReference type="RefSeq" id="XP_001418327.1">
    <property type="nucleotide sequence ID" value="XM_001418290.1"/>
</dbReference>
<dbReference type="PANTHER" id="PTHR12970">
    <property type="entry name" value="PROTEASOME ASSEMBLY CHAPERONE 2"/>
    <property type="match status" value="1"/>
</dbReference>
<dbReference type="GO" id="GO:0005634">
    <property type="term" value="C:nucleus"/>
    <property type="evidence" value="ECO:0007669"/>
    <property type="project" value="TreeGrafter"/>
</dbReference>
<dbReference type="InterPro" id="IPR019151">
    <property type="entry name" value="Proteasome_assmbl_chaperone_2"/>
</dbReference>
<keyword evidence="5" id="KW-1185">Reference proteome</keyword>
<evidence type="ECO:0000313" key="5">
    <source>
        <dbReference type="Proteomes" id="UP000001568"/>
    </source>
</evidence>
<dbReference type="InterPro" id="IPR038389">
    <property type="entry name" value="PSMG2_sf"/>
</dbReference>
<dbReference type="HOGENOM" id="CLU_062640_0_1_1"/>
<protein>
    <recommendedName>
        <fullName evidence="1">Proteasome assembly chaperone 2</fullName>
    </recommendedName>
</protein>
<evidence type="ECO:0000256" key="2">
    <source>
        <dbReference type="ARBA" id="ARBA00023186"/>
    </source>
</evidence>
<dbReference type="OMA" id="WRVPRSW"/>
<accession>A4RZG1</accession>
<dbReference type="OrthoDB" id="498252at2759"/>
<gene>
    <name evidence="4" type="ORF">OSTLU_92948</name>
</gene>
<dbReference type="Gene3D" id="3.40.50.10900">
    <property type="entry name" value="PAC-like subunit"/>
    <property type="match status" value="1"/>
</dbReference>
<dbReference type="EMBL" id="CP000586">
    <property type="protein sequence ID" value="ABO96620.1"/>
    <property type="molecule type" value="Genomic_DNA"/>
</dbReference>
<dbReference type="GeneID" id="5002600"/>
<sequence length="282" mass="30040">MSFHPKPDVPDALERVSRCDILIAPAPGTCGNVGQLACDVLALNLNLSRVGVLDFEHLIPVCGRDALYDDVGDGDVAGALACACEVYVGEVDFAADAKARETRTVVVAQIRSDANIGARRLFCEEYVNFLTTFTHPERVVLLSSLPSTYGASAAQIGGTKWRRFGGDDDFKSMCAANELIELEKNVYPPSEEIAESVDPHWALVDTIGTNTRVGCVVAVCSEGDNSVDGAGMALAAARACGIDVGTEPKAPIPGATYIGPWRVPRSWEGAFGLREVSRDMFS</sequence>
<dbReference type="STRING" id="436017.A4RZG1"/>
<dbReference type="GO" id="GO:0005829">
    <property type="term" value="C:cytosol"/>
    <property type="evidence" value="ECO:0007669"/>
    <property type="project" value="TreeGrafter"/>
</dbReference>
<evidence type="ECO:0000256" key="3">
    <source>
        <dbReference type="ARBA" id="ARBA00025745"/>
    </source>
</evidence>